<dbReference type="GO" id="GO:0005737">
    <property type="term" value="C:cytoplasm"/>
    <property type="evidence" value="ECO:0007669"/>
    <property type="project" value="TreeGrafter"/>
</dbReference>
<evidence type="ECO:0000256" key="4">
    <source>
        <dbReference type="SAM" id="MobiDB-lite"/>
    </source>
</evidence>
<evidence type="ECO:0000313" key="7">
    <source>
        <dbReference type="Proteomes" id="UP000703269"/>
    </source>
</evidence>
<dbReference type="InterPro" id="IPR032466">
    <property type="entry name" value="Metal_Hydrolase"/>
</dbReference>
<protein>
    <submittedName>
        <fullName evidence="6">Amidohydrolase 2</fullName>
    </submittedName>
</protein>
<dbReference type="Proteomes" id="UP000703269">
    <property type="component" value="Unassembled WGS sequence"/>
</dbReference>
<dbReference type="InterPro" id="IPR006680">
    <property type="entry name" value="Amidohydro-rel"/>
</dbReference>
<keyword evidence="7" id="KW-1185">Reference proteome</keyword>
<comment type="similarity">
    <text evidence="3">Belongs to the metallo-dependent hydrolases superfamily.</text>
</comment>
<dbReference type="SUPFAM" id="SSF51556">
    <property type="entry name" value="Metallo-dependent hydrolases"/>
    <property type="match status" value="1"/>
</dbReference>
<name>A0A9P3FW67_9APHY</name>
<dbReference type="PANTHER" id="PTHR21240">
    <property type="entry name" value="2-AMINO-3-CARBOXYLMUCONATE-6-SEMIALDEHYDE DECARBOXYLASE"/>
    <property type="match status" value="1"/>
</dbReference>
<organism evidence="6 7">
    <name type="scientific">Phanerochaete sordida</name>
    <dbReference type="NCBI Taxonomy" id="48140"/>
    <lineage>
        <taxon>Eukaryota</taxon>
        <taxon>Fungi</taxon>
        <taxon>Dikarya</taxon>
        <taxon>Basidiomycota</taxon>
        <taxon>Agaricomycotina</taxon>
        <taxon>Agaricomycetes</taxon>
        <taxon>Polyporales</taxon>
        <taxon>Phanerochaetaceae</taxon>
        <taxon>Phanerochaete</taxon>
    </lineage>
</organism>
<keyword evidence="1 3" id="KW-0210">Decarboxylase</keyword>
<dbReference type="Pfam" id="PF04909">
    <property type="entry name" value="Amidohydro_2"/>
    <property type="match status" value="1"/>
</dbReference>
<keyword evidence="2 3" id="KW-0456">Lyase</keyword>
<evidence type="ECO:0000256" key="3">
    <source>
        <dbReference type="RuleBase" id="RU366045"/>
    </source>
</evidence>
<comment type="caution">
    <text evidence="6">The sequence shown here is derived from an EMBL/GenBank/DDBJ whole genome shotgun (WGS) entry which is preliminary data.</text>
</comment>
<dbReference type="InterPro" id="IPR032465">
    <property type="entry name" value="ACMSD"/>
</dbReference>
<dbReference type="AlphaFoldDB" id="A0A9P3FW67"/>
<accession>A0A9P3FW67</accession>
<evidence type="ECO:0000256" key="1">
    <source>
        <dbReference type="ARBA" id="ARBA00022793"/>
    </source>
</evidence>
<dbReference type="GO" id="GO:0016787">
    <property type="term" value="F:hydrolase activity"/>
    <property type="evidence" value="ECO:0007669"/>
    <property type="project" value="InterPro"/>
</dbReference>
<evidence type="ECO:0000313" key="6">
    <source>
        <dbReference type="EMBL" id="GJE84217.1"/>
    </source>
</evidence>
<dbReference type="EMBL" id="BPQB01000001">
    <property type="protein sequence ID" value="GJE84217.1"/>
    <property type="molecule type" value="Genomic_DNA"/>
</dbReference>
<dbReference type="Gene3D" id="3.20.20.140">
    <property type="entry name" value="Metal-dependent hydrolases"/>
    <property type="match status" value="1"/>
</dbReference>
<feature type="region of interest" description="Disordered" evidence="4">
    <location>
        <begin position="367"/>
        <end position="389"/>
    </location>
</feature>
<feature type="domain" description="Amidohydrolase-related" evidence="5">
    <location>
        <begin position="114"/>
        <end position="346"/>
    </location>
</feature>
<evidence type="ECO:0000259" key="5">
    <source>
        <dbReference type="Pfam" id="PF04909"/>
    </source>
</evidence>
<dbReference type="OrthoDB" id="2832284at2759"/>
<gene>
    <name evidence="6" type="ORF">PsYK624_002930</name>
</gene>
<evidence type="ECO:0000256" key="2">
    <source>
        <dbReference type="ARBA" id="ARBA00023239"/>
    </source>
</evidence>
<dbReference type="PANTHER" id="PTHR21240:SF28">
    <property type="entry name" value="ISO-OROTATE DECARBOXYLASE (EUROFUNG)"/>
    <property type="match status" value="1"/>
</dbReference>
<sequence length="389" mass="41722">MAHHRSLKVDVHHHIFLPELAKRKADQNAAVGWKTPPDNMPWSIQKSLEAMNKLGVAYAVLSYPAGIPENLIESPFHSSSCGASDLLPDEEEMLWEKNRKVVRELNTHAKGLCDAAEAQGRFGWFACLPDLRNVEGALREIAYALDVLRADGVSLSSSYGQGSGTLYIGADRFEPVWAELARRGAVVFVHGTQTPSAAPHPHACLGLPVTAVPGETFKAAAHLVVAGTKARHAGARVVLAHCGGSAPCLAPRVAALAAHMGSGRTPEACLADFATFFVETALCGHGPVLQLAESMFGRSRMLFGTDFPAVSMETIEWFTNQLEAHYADDAAALEEVTSRTALELFPRFQVKTNKANDAAVSSYNEPNSKEVHTQNQNGAVVVSGGQHDG</sequence>
<reference evidence="6 7" key="1">
    <citation type="submission" date="2021-08" db="EMBL/GenBank/DDBJ databases">
        <title>Draft Genome Sequence of Phanerochaete sordida strain YK-624.</title>
        <authorList>
            <person name="Mori T."/>
            <person name="Dohra H."/>
            <person name="Suzuki T."/>
            <person name="Kawagishi H."/>
            <person name="Hirai H."/>
        </authorList>
    </citation>
    <scope>NUCLEOTIDE SEQUENCE [LARGE SCALE GENOMIC DNA]</scope>
    <source>
        <strain evidence="6 7">YK-624</strain>
    </source>
</reference>
<dbReference type="GO" id="GO:0016831">
    <property type="term" value="F:carboxy-lyase activity"/>
    <property type="evidence" value="ECO:0007669"/>
    <property type="project" value="UniProtKB-KW"/>
</dbReference>
<proteinExistence type="inferred from homology"/>
<dbReference type="GO" id="GO:0019748">
    <property type="term" value="P:secondary metabolic process"/>
    <property type="evidence" value="ECO:0007669"/>
    <property type="project" value="TreeGrafter"/>
</dbReference>